<organism evidence="1 2">
    <name type="scientific">Kitasatospora paracochleata</name>
    <dbReference type="NCBI Taxonomy" id="58354"/>
    <lineage>
        <taxon>Bacteria</taxon>
        <taxon>Bacillati</taxon>
        <taxon>Actinomycetota</taxon>
        <taxon>Actinomycetes</taxon>
        <taxon>Kitasatosporales</taxon>
        <taxon>Streptomycetaceae</taxon>
        <taxon>Kitasatospora</taxon>
    </lineage>
</organism>
<reference evidence="1 2" key="1">
    <citation type="submission" date="2022-06" db="EMBL/GenBank/DDBJ databases">
        <title>Sequencing the genomes of 1000 actinobacteria strains.</title>
        <authorList>
            <person name="Klenk H.-P."/>
        </authorList>
    </citation>
    <scope>NUCLEOTIDE SEQUENCE [LARGE SCALE GENOMIC DNA]</scope>
    <source>
        <strain evidence="1 2">DSM 41656</strain>
    </source>
</reference>
<dbReference type="RefSeq" id="WP_253804576.1">
    <property type="nucleotide sequence ID" value="NZ_BAAAUB010000114.1"/>
</dbReference>
<dbReference type="Proteomes" id="UP001206483">
    <property type="component" value="Unassembled WGS sequence"/>
</dbReference>
<evidence type="ECO:0000313" key="1">
    <source>
        <dbReference type="EMBL" id="MCP2314258.1"/>
    </source>
</evidence>
<gene>
    <name evidence="1" type="ORF">FHR36_007457</name>
</gene>
<dbReference type="EMBL" id="JAMZDX010000008">
    <property type="protein sequence ID" value="MCP2314258.1"/>
    <property type="molecule type" value="Genomic_DNA"/>
</dbReference>
<sequence>MIWDTFTWTTPPWQRNEDCTHMAVTLVNTGGGEIAITTESVRGDDATEALADLLMGPGGKGSGTVLLPGLVGVVVRRGIDVMWMAQPPISISANGAGEWEIGVAGADPGEVTAFSATDAHDLFTRLWAAYPS</sequence>
<comment type="caution">
    <text evidence="1">The sequence shown here is derived from an EMBL/GenBank/DDBJ whole genome shotgun (WGS) entry which is preliminary data.</text>
</comment>
<evidence type="ECO:0000313" key="2">
    <source>
        <dbReference type="Proteomes" id="UP001206483"/>
    </source>
</evidence>
<accession>A0ABT1J9X7</accession>
<proteinExistence type="predicted"/>
<protein>
    <submittedName>
        <fullName evidence="1">Uncharacterized protein</fullName>
    </submittedName>
</protein>
<name>A0ABT1J9X7_9ACTN</name>
<keyword evidence="2" id="KW-1185">Reference proteome</keyword>